<dbReference type="OrthoDB" id="5773058at2"/>
<dbReference type="EMBL" id="CP046913">
    <property type="protein sequence ID" value="QGZ62112.1"/>
    <property type="molecule type" value="Genomic_DNA"/>
</dbReference>
<name>A0A7Z2GHW6_9BURK</name>
<accession>A0A7Z2GHW6</accession>
<proteinExistence type="predicted"/>
<gene>
    <name evidence="1" type="ORF">FAZ98_10435</name>
</gene>
<sequence length="272" mass="30836">MPYENLYQQHALDDTLHYAISLREAALLIALDNDDRDQSEIEAEMPNGGDYVVGMSPLLEPSGKLRTARDHIEKSILRAIESRRIDFALCARTQDDKIDAVYSLVSGSDVESWCNEHDMRYGEWWMRWQEDENEFLVAIADDVVARRMPAPLERAPSPGDEEIMAQFLNSEEDQRKWMFKKLQDELHEAKQKSKSPTVEHETLGTRERNTLLTIIAALIDELGDRLPSGTYKRAQAVAAITHRIGASLADNTVDSVLKKAAATIDRRPRDSA</sequence>
<reference evidence="1 2" key="1">
    <citation type="submission" date="2019-12" db="EMBL/GenBank/DDBJ databases">
        <title>Paraburkholderia acidiphila 7Q-K02 sp. nov and Paraburkholderia acidisoli DHF22 sp. nov., two strains isolated from forest soil.</title>
        <authorList>
            <person name="Gao Z."/>
            <person name="Qiu L."/>
        </authorList>
    </citation>
    <scope>NUCLEOTIDE SEQUENCE [LARGE SCALE GENOMIC DNA]</scope>
    <source>
        <strain evidence="1 2">DHF22</strain>
    </source>
</reference>
<dbReference type="KEGG" id="pacs:FAZ98_10435"/>
<keyword evidence="2" id="KW-1185">Reference proteome</keyword>
<dbReference type="RefSeq" id="WP_158951143.1">
    <property type="nucleotide sequence ID" value="NZ_CP046913.1"/>
</dbReference>
<evidence type="ECO:0000313" key="1">
    <source>
        <dbReference type="EMBL" id="QGZ62112.1"/>
    </source>
</evidence>
<protein>
    <submittedName>
        <fullName evidence="1">Uncharacterized protein</fullName>
    </submittedName>
</protein>
<dbReference type="AlphaFoldDB" id="A0A7Z2GHW6"/>
<dbReference type="Proteomes" id="UP000433577">
    <property type="component" value="Chromosome 1"/>
</dbReference>
<evidence type="ECO:0000313" key="2">
    <source>
        <dbReference type="Proteomes" id="UP000433577"/>
    </source>
</evidence>
<organism evidence="1 2">
    <name type="scientific">Paraburkholderia acidisoli</name>
    <dbReference type="NCBI Taxonomy" id="2571748"/>
    <lineage>
        <taxon>Bacteria</taxon>
        <taxon>Pseudomonadati</taxon>
        <taxon>Pseudomonadota</taxon>
        <taxon>Betaproteobacteria</taxon>
        <taxon>Burkholderiales</taxon>
        <taxon>Burkholderiaceae</taxon>
        <taxon>Paraburkholderia</taxon>
    </lineage>
</organism>